<keyword evidence="3" id="KW-1185">Reference proteome</keyword>
<dbReference type="EMBL" id="JAEPRA010000014">
    <property type="protein sequence ID" value="KAG2175817.1"/>
    <property type="molecule type" value="Genomic_DNA"/>
</dbReference>
<comment type="caution">
    <text evidence="2">The sequence shown here is derived from an EMBL/GenBank/DDBJ whole genome shotgun (WGS) entry which is preliminary data.</text>
</comment>
<dbReference type="AlphaFoldDB" id="A0A8H7PKP6"/>
<accession>A0A8H7PKP6</accession>
<protein>
    <submittedName>
        <fullName evidence="2">Uncharacterized protein</fullName>
    </submittedName>
</protein>
<name>A0A8H7PKP6_9FUNG</name>
<sequence>MNEVCRQQCGFSFPCGTDKAPADENNGAANFFNNSAIARRPAAPTSAADANGSSMYALHAALAGAVLLFGSGLTMQ</sequence>
<keyword evidence="1" id="KW-1133">Transmembrane helix</keyword>
<gene>
    <name evidence="2" type="ORF">INT44_000295</name>
</gene>
<keyword evidence="1" id="KW-0812">Transmembrane</keyword>
<dbReference type="Proteomes" id="UP000612746">
    <property type="component" value="Unassembled WGS sequence"/>
</dbReference>
<organism evidence="2 3">
    <name type="scientific">Umbelopsis vinacea</name>
    <dbReference type="NCBI Taxonomy" id="44442"/>
    <lineage>
        <taxon>Eukaryota</taxon>
        <taxon>Fungi</taxon>
        <taxon>Fungi incertae sedis</taxon>
        <taxon>Mucoromycota</taxon>
        <taxon>Mucoromycotina</taxon>
        <taxon>Umbelopsidomycetes</taxon>
        <taxon>Umbelopsidales</taxon>
        <taxon>Umbelopsidaceae</taxon>
        <taxon>Umbelopsis</taxon>
    </lineage>
</organism>
<evidence type="ECO:0000256" key="1">
    <source>
        <dbReference type="SAM" id="Phobius"/>
    </source>
</evidence>
<proteinExistence type="predicted"/>
<keyword evidence="1" id="KW-0472">Membrane</keyword>
<feature type="transmembrane region" description="Helical" evidence="1">
    <location>
        <begin position="56"/>
        <end position="75"/>
    </location>
</feature>
<reference evidence="2" key="1">
    <citation type="submission" date="2020-12" db="EMBL/GenBank/DDBJ databases">
        <title>Metabolic potential, ecology and presence of endohyphal bacteria is reflected in genomic diversity of Mucoromycotina.</title>
        <authorList>
            <person name="Muszewska A."/>
            <person name="Okrasinska A."/>
            <person name="Steczkiewicz K."/>
            <person name="Drgas O."/>
            <person name="Orlowska M."/>
            <person name="Perlinska-Lenart U."/>
            <person name="Aleksandrzak-Piekarczyk T."/>
            <person name="Szatraj K."/>
            <person name="Zielenkiewicz U."/>
            <person name="Pilsyk S."/>
            <person name="Malc E."/>
            <person name="Mieczkowski P."/>
            <person name="Kruszewska J.S."/>
            <person name="Biernat P."/>
            <person name="Pawlowska J."/>
        </authorList>
    </citation>
    <scope>NUCLEOTIDE SEQUENCE</scope>
    <source>
        <strain evidence="2">WA0000051536</strain>
    </source>
</reference>
<evidence type="ECO:0000313" key="3">
    <source>
        <dbReference type="Proteomes" id="UP000612746"/>
    </source>
</evidence>
<evidence type="ECO:0000313" key="2">
    <source>
        <dbReference type="EMBL" id="KAG2175817.1"/>
    </source>
</evidence>